<dbReference type="Proteomes" id="UP001597083">
    <property type="component" value="Unassembled WGS sequence"/>
</dbReference>
<comment type="caution">
    <text evidence="1">The sequence shown here is derived from an EMBL/GenBank/DDBJ whole genome shotgun (WGS) entry which is preliminary data.</text>
</comment>
<gene>
    <name evidence="1" type="ORF">ACFQ07_31810</name>
</gene>
<name>A0ABW3CTI0_9ACTN</name>
<keyword evidence="2" id="KW-1185">Reference proteome</keyword>
<evidence type="ECO:0000313" key="1">
    <source>
        <dbReference type="EMBL" id="MFD0856862.1"/>
    </source>
</evidence>
<feature type="non-terminal residue" evidence="1">
    <location>
        <position position="1"/>
    </location>
</feature>
<dbReference type="EMBL" id="JBHTIR010004283">
    <property type="protein sequence ID" value="MFD0856862.1"/>
    <property type="molecule type" value="Genomic_DNA"/>
</dbReference>
<reference evidence="2" key="1">
    <citation type="journal article" date="2019" name="Int. J. Syst. Evol. Microbiol.">
        <title>The Global Catalogue of Microorganisms (GCM) 10K type strain sequencing project: providing services to taxonomists for standard genome sequencing and annotation.</title>
        <authorList>
            <consortium name="The Broad Institute Genomics Platform"/>
            <consortium name="The Broad Institute Genome Sequencing Center for Infectious Disease"/>
            <person name="Wu L."/>
            <person name="Ma J."/>
        </authorList>
    </citation>
    <scope>NUCLEOTIDE SEQUENCE [LARGE SCALE GENOMIC DNA]</scope>
    <source>
        <strain evidence="2">JCM 31696</strain>
    </source>
</reference>
<sequence>RKAAGVPGEDAPLSSLDMTDLRFASLFSLAAPAGVVYLGDTTFGGVLDTEYAVVCVNGRLRAASGIDHGNPREEGSGTAFTLRDGAYGQVPLDSVSPIADCAAVLDPRYRESFLFDGYLPRSIHPNTPEPPGEPCPDALTLDDAVVTEWSPYFPILRA</sequence>
<proteinExistence type="predicted"/>
<evidence type="ECO:0000313" key="2">
    <source>
        <dbReference type="Proteomes" id="UP001597083"/>
    </source>
</evidence>
<accession>A0ABW3CTI0</accession>
<organism evidence="1 2">
    <name type="scientific">Actinomadura adrarensis</name>
    <dbReference type="NCBI Taxonomy" id="1819600"/>
    <lineage>
        <taxon>Bacteria</taxon>
        <taxon>Bacillati</taxon>
        <taxon>Actinomycetota</taxon>
        <taxon>Actinomycetes</taxon>
        <taxon>Streptosporangiales</taxon>
        <taxon>Thermomonosporaceae</taxon>
        <taxon>Actinomadura</taxon>
    </lineage>
</organism>
<protein>
    <submittedName>
        <fullName evidence="1">Uncharacterized protein</fullName>
    </submittedName>
</protein>